<name>A0A073IH00_9RHOB</name>
<dbReference type="EMBL" id="JAMC01000005">
    <property type="protein sequence ID" value="KEJ88845.1"/>
    <property type="molecule type" value="Genomic_DNA"/>
</dbReference>
<reference evidence="1 2" key="1">
    <citation type="submission" date="2014-01" db="EMBL/GenBank/DDBJ databases">
        <title>Sulfitobacter donghicola JCM 14565 Genome Sequencing.</title>
        <authorList>
            <person name="Lai Q."/>
            <person name="Hong Z."/>
        </authorList>
    </citation>
    <scope>NUCLEOTIDE SEQUENCE [LARGE SCALE GENOMIC DNA]</scope>
    <source>
        <strain evidence="1 2">JCM 14565</strain>
    </source>
</reference>
<gene>
    <name evidence="1" type="ORF">DSW25_14470</name>
</gene>
<organism evidence="1 2">
    <name type="scientific">Sulfitobacter donghicola DSW-25 = KCTC 12864 = JCM 14565</name>
    <dbReference type="NCBI Taxonomy" id="1300350"/>
    <lineage>
        <taxon>Bacteria</taxon>
        <taxon>Pseudomonadati</taxon>
        <taxon>Pseudomonadota</taxon>
        <taxon>Alphaproteobacteria</taxon>
        <taxon>Rhodobacterales</taxon>
        <taxon>Roseobacteraceae</taxon>
        <taxon>Sulfitobacter</taxon>
    </lineage>
</organism>
<protein>
    <submittedName>
        <fullName evidence="1">Uncharacterized protein</fullName>
    </submittedName>
</protein>
<dbReference type="AlphaFoldDB" id="A0A073IH00"/>
<dbReference type="Proteomes" id="UP000027734">
    <property type="component" value="Unassembled WGS sequence"/>
</dbReference>
<sequence length="48" mass="5347">MKTNARFIKSITKAAAENDTVMPWARGSRRAAFIAKRRAAETPLRKSA</sequence>
<dbReference type="eggNOG" id="ENOG503132Q">
    <property type="taxonomic scope" value="Bacteria"/>
</dbReference>
<evidence type="ECO:0000313" key="2">
    <source>
        <dbReference type="Proteomes" id="UP000027734"/>
    </source>
</evidence>
<dbReference type="STRING" id="1300350.Z948_2373"/>
<comment type="caution">
    <text evidence="1">The sequence shown here is derived from an EMBL/GenBank/DDBJ whole genome shotgun (WGS) entry which is preliminary data.</text>
</comment>
<proteinExistence type="predicted"/>
<accession>A0A073IH00</accession>
<evidence type="ECO:0000313" key="1">
    <source>
        <dbReference type="EMBL" id="KEJ88845.1"/>
    </source>
</evidence>
<dbReference type="RefSeq" id="WP_169736157.1">
    <property type="nucleotide sequence ID" value="NZ_JAMC01000005.1"/>
</dbReference>
<keyword evidence="2" id="KW-1185">Reference proteome</keyword>